<accession>A0A4Y2VS05</accession>
<proteinExistence type="predicted"/>
<sequence>MVADARCIFGDMKHQKPESANLAERNADVLGLVEPKKVQINVKIVSVSLLNSQIE</sequence>
<gene>
    <name evidence="1" type="ORF">AVEN_191715_1</name>
</gene>
<dbReference type="AlphaFoldDB" id="A0A4Y2VS05"/>
<name>A0A4Y2VS05_ARAVE</name>
<dbReference type="EMBL" id="BGPR01051196">
    <property type="protein sequence ID" value="GBO28173.1"/>
    <property type="molecule type" value="Genomic_DNA"/>
</dbReference>
<organism evidence="1 2">
    <name type="scientific">Araneus ventricosus</name>
    <name type="common">Orbweaver spider</name>
    <name type="synonym">Epeira ventricosa</name>
    <dbReference type="NCBI Taxonomy" id="182803"/>
    <lineage>
        <taxon>Eukaryota</taxon>
        <taxon>Metazoa</taxon>
        <taxon>Ecdysozoa</taxon>
        <taxon>Arthropoda</taxon>
        <taxon>Chelicerata</taxon>
        <taxon>Arachnida</taxon>
        <taxon>Araneae</taxon>
        <taxon>Araneomorphae</taxon>
        <taxon>Entelegynae</taxon>
        <taxon>Araneoidea</taxon>
        <taxon>Araneidae</taxon>
        <taxon>Araneus</taxon>
    </lineage>
</organism>
<evidence type="ECO:0000313" key="1">
    <source>
        <dbReference type="EMBL" id="GBO28173.1"/>
    </source>
</evidence>
<dbReference type="Proteomes" id="UP000499080">
    <property type="component" value="Unassembled WGS sequence"/>
</dbReference>
<comment type="caution">
    <text evidence="1">The sequence shown here is derived from an EMBL/GenBank/DDBJ whole genome shotgun (WGS) entry which is preliminary data.</text>
</comment>
<feature type="non-terminal residue" evidence="1">
    <location>
        <position position="55"/>
    </location>
</feature>
<evidence type="ECO:0000313" key="2">
    <source>
        <dbReference type="Proteomes" id="UP000499080"/>
    </source>
</evidence>
<reference evidence="1 2" key="1">
    <citation type="journal article" date="2019" name="Sci. Rep.">
        <title>Orb-weaving spider Araneus ventricosus genome elucidates the spidroin gene catalogue.</title>
        <authorList>
            <person name="Kono N."/>
            <person name="Nakamura H."/>
            <person name="Ohtoshi R."/>
            <person name="Moran D.A.P."/>
            <person name="Shinohara A."/>
            <person name="Yoshida Y."/>
            <person name="Fujiwara M."/>
            <person name="Mori M."/>
            <person name="Tomita M."/>
            <person name="Arakawa K."/>
        </authorList>
    </citation>
    <scope>NUCLEOTIDE SEQUENCE [LARGE SCALE GENOMIC DNA]</scope>
</reference>
<keyword evidence="2" id="KW-1185">Reference proteome</keyword>
<protein>
    <submittedName>
        <fullName evidence="1">Uncharacterized protein</fullName>
    </submittedName>
</protein>